<evidence type="ECO:0000256" key="11">
    <source>
        <dbReference type="ARBA" id="ARBA00022989"/>
    </source>
</evidence>
<dbReference type="GO" id="GO:0042744">
    <property type="term" value="P:hydrogen peroxide catabolic process"/>
    <property type="evidence" value="ECO:0007669"/>
    <property type="project" value="UniProtKB-KW"/>
</dbReference>
<dbReference type="Gene3D" id="1.20.1370.20">
    <property type="match status" value="1"/>
</dbReference>
<keyword evidence="7 16" id="KW-0575">Peroxidase</keyword>
<dbReference type="InterPro" id="IPR002818">
    <property type="entry name" value="DJ-1/PfpI"/>
</dbReference>
<dbReference type="Pfam" id="PF06628">
    <property type="entry name" value="Catalase-rel"/>
    <property type="match status" value="1"/>
</dbReference>
<evidence type="ECO:0000256" key="2">
    <source>
        <dbReference type="ARBA" id="ARBA00004141"/>
    </source>
</evidence>
<dbReference type="InterPro" id="IPR018028">
    <property type="entry name" value="Catalase"/>
</dbReference>
<comment type="similarity">
    <text evidence="4">Belongs to the amidase family.</text>
</comment>
<evidence type="ECO:0000256" key="16">
    <source>
        <dbReference type="RuleBase" id="RU000498"/>
    </source>
</evidence>
<dbReference type="InterPro" id="IPR002226">
    <property type="entry name" value="Catalase_haem_BS"/>
</dbReference>
<evidence type="ECO:0000256" key="7">
    <source>
        <dbReference type="ARBA" id="ARBA00022559"/>
    </source>
</evidence>
<evidence type="ECO:0000256" key="5">
    <source>
        <dbReference type="ARBA" id="ARBA00012314"/>
    </source>
</evidence>
<evidence type="ECO:0000313" key="20">
    <source>
        <dbReference type="EMBL" id="KXG53858.1"/>
    </source>
</evidence>
<dbReference type="InterPro" id="IPR023631">
    <property type="entry name" value="Amidase_dom"/>
</dbReference>
<dbReference type="GO" id="GO:0098771">
    <property type="term" value="P:inorganic ion homeostasis"/>
    <property type="evidence" value="ECO:0007669"/>
    <property type="project" value="UniProtKB-ARBA"/>
</dbReference>
<keyword evidence="15 16" id="KW-0376">Hydrogen peroxide</keyword>
<dbReference type="InterPro" id="IPR043156">
    <property type="entry name" value="Catalase_clade2_helical"/>
</dbReference>
<keyword evidence="21" id="KW-1185">Reference proteome</keyword>
<dbReference type="Pfam" id="PF01425">
    <property type="entry name" value="Amidase"/>
    <property type="match status" value="1"/>
</dbReference>
<dbReference type="InterPro" id="IPR027469">
    <property type="entry name" value="Cation_efflux_TMD_sf"/>
</dbReference>
<dbReference type="InterPro" id="IPR029062">
    <property type="entry name" value="Class_I_gatase-like"/>
</dbReference>
<comment type="cofactor">
    <cofactor evidence="1">
        <name>heme</name>
        <dbReference type="ChEBI" id="CHEBI:30413"/>
    </cofactor>
</comment>
<evidence type="ECO:0000256" key="18">
    <source>
        <dbReference type="SAM" id="Phobius"/>
    </source>
</evidence>
<evidence type="ECO:0000259" key="19">
    <source>
        <dbReference type="SMART" id="SM01060"/>
    </source>
</evidence>
<evidence type="ECO:0000256" key="10">
    <source>
        <dbReference type="ARBA" id="ARBA00022723"/>
    </source>
</evidence>
<dbReference type="InterPro" id="IPR041399">
    <property type="entry name" value="Catalase_large_C"/>
</dbReference>
<dbReference type="RefSeq" id="XP_040652393.1">
    <property type="nucleotide sequence ID" value="XM_040788621.1"/>
</dbReference>
<accession>A0A135LY24</accession>
<feature type="transmembrane region" description="Helical" evidence="18">
    <location>
        <begin position="868"/>
        <end position="889"/>
    </location>
</feature>
<dbReference type="GO" id="GO:0030003">
    <property type="term" value="P:intracellular monoatomic cation homeostasis"/>
    <property type="evidence" value="ECO:0007669"/>
    <property type="project" value="UniProtKB-ARBA"/>
</dbReference>
<name>A0A135LY24_PENPA</name>
<dbReference type="EMBL" id="LHQR01000014">
    <property type="protein sequence ID" value="KXG53858.1"/>
    <property type="molecule type" value="Genomic_DNA"/>
</dbReference>
<dbReference type="PROSITE" id="PS00571">
    <property type="entry name" value="AMIDASES"/>
    <property type="match status" value="1"/>
</dbReference>
<dbReference type="InterPro" id="IPR020835">
    <property type="entry name" value="Catalase_sf"/>
</dbReference>
<dbReference type="InterPro" id="IPR027470">
    <property type="entry name" value="Cation_efflux_CTD"/>
</dbReference>
<dbReference type="InterPro" id="IPR024712">
    <property type="entry name" value="Catalase_clade2"/>
</dbReference>
<dbReference type="OrthoDB" id="6880011at2759"/>
<evidence type="ECO:0000256" key="13">
    <source>
        <dbReference type="ARBA" id="ARBA00023004"/>
    </source>
</evidence>
<keyword evidence="12 16" id="KW-0560">Oxidoreductase</keyword>
<comment type="catalytic activity">
    <reaction evidence="16">
        <text>2 H2O2 = O2 + 2 H2O</text>
        <dbReference type="Rhea" id="RHEA:20309"/>
        <dbReference type="ChEBI" id="CHEBI:15377"/>
        <dbReference type="ChEBI" id="CHEBI:15379"/>
        <dbReference type="ChEBI" id="CHEBI:16240"/>
        <dbReference type="EC" id="1.11.1.6"/>
    </reaction>
</comment>
<dbReference type="STRING" id="5078.A0A135LY24"/>
<dbReference type="Pfam" id="PF16916">
    <property type="entry name" value="ZT_dimer"/>
    <property type="match status" value="1"/>
</dbReference>
<dbReference type="Gene3D" id="3.40.50.880">
    <property type="match status" value="1"/>
</dbReference>
<comment type="caution">
    <text evidence="20">The sequence shown here is derived from an EMBL/GenBank/DDBJ whole genome shotgun (WGS) entry which is preliminary data.</text>
</comment>
<comment type="function">
    <text evidence="17">Catalyzes the degradation of hydrogen peroxide (H(2)O(2)) generated by peroxisomal oxidases to water and oxygen, thereby protecting cells from the toxic effects of hydrogen peroxide.</text>
</comment>
<dbReference type="NCBIfam" id="TIGR01297">
    <property type="entry name" value="CDF"/>
    <property type="match status" value="1"/>
</dbReference>
<dbReference type="PANTHER" id="PTHR42821:SF1">
    <property type="entry name" value="CATALASE-B"/>
    <property type="match status" value="1"/>
</dbReference>
<dbReference type="GO" id="GO:0004096">
    <property type="term" value="F:catalase activity"/>
    <property type="evidence" value="ECO:0007669"/>
    <property type="project" value="UniProtKB-EC"/>
</dbReference>
<dbReference type="CDD" id="cd03132">
    <property type="entry name" value="GATase1_catalase"/>
    <property type="match status" value="1"/>
</dbReference>
<keyword evidence="6" id="KW-0813">Transport</keyword>
<dbReference type="Proteomes" id="UP000070168">
    <property type="component" value="Unassembled WGS sequence"/>
</dbReference>
<keyword evidence="13 16" id="KW-0408">Iron</keyword>
<dbReference type="InterPro" id="IPR058533">
    <property type="entry name" value="Cation_efflux_TM"/>
</dbReference>
<dbReference type="GO" id="GO:0005829">
    <property type="term" value="C:cytosol"/>
    <property type="evidence" value="ECO:0007669"/>
    <property type="project" value="TreeGrafter"/>
</dbReference>
<evidence type="ECO:0000256" key="1">
    <source>
        <dbReference type="ARBA" id="ARBA00001971"/>
    </source>
</evidence>
<keyword evidence="14 18" id="KW-0472">Membrane</keyword>
<dbReference type="Gene3D" id="3.90.1300.10">
    <property type="entry name" value="Amidase signature (AS) domain"/>
    <property type="match status" value="1"/>
</dbReference>
<dbReference type="InterPro" id="IPR024708">
    <property type="entry name" value="Catalase_AS"/>
</dbReference>
<dbReference type="EC" id="1.11.1.6" evidence="5 16"/>
<dbReference type="PROSITE" id="PS00437">
    <property type="entry name" value="CATALASE_1"/>
    <property type="match status" value="1"/>
</dbReference>
<dbReference type="InterPro" id="IPR036928">
    <property type="entry name" value="AS_sf"/>
</dbReference>
<comment type="similarity">
    <text evidence="3 16">Belongs to the catalase family.</text>
</comment>
<evidence type="ECO:0000256" key="9">
    <source>
        <dbReference type="ARBA" id="ARBA00022692"/>
    </source>
</evidence>
<evidence type="ECO:0000256" key="6">
    <source>
        <dbReference type="ARBA" id="ARBA00022448"/>
    </source>
</evidence>
<dbReference type="Pfam" id="PF01545">
    <property type="entry name" value="Cation_efflux"/>
    <property type="match status" value="1"/>
</dbReference>
<feature type="transmembrane region" description="Helical" evidence="18">
    <location>
        <begin position="774"/>
        <end position="795"/>
    </location>
</feature>
<protein>
    <recommendedName>
        <fullName evidence="5 16">Catalase</fullName>
        <ecNumber evidence="5 16">1.11.1.6</ecNumber>
    </recommendedName>
</protein>
<feature type="transmembrane region" description="Helical" evidence="18">
    <location>
        <begin position="895"/>
        <end position="917"/>
    </location>
</feature>
<evidence type="ECO:0000256" key="8">
    <source>
        <dbReference type="ARBA" id="ARBA00022617"/>
    </source>
</evidence>
<dbReference type="SUPFAM" id="SSF75304">
    <property type="entry name" value="Amidase signature (AS) enzymes"/>
    <property type="match status" value="1"/>
</dbReference>
<feature type="domain" description="Catalase core" evidence="19">
    <location>
        <begin position="31"/>
        <end position="422"/>
    </location>
</feature>
<dbReference type="InterPro" id="IPR011614">
    <property type="entry name" value="Catalase_core"/>
</dbReference>
<keyword evidence="9 18" id="KW-0812">Transmembrane</keyword>
<dbReference type="Pfam" id="PF01965">
    <property type="entry name" value="DJ-1_PfpI"/>
    <property type="match status" value="1"/>
</dbReference>
<evidence type="ECO:0000256" key="4">
    <source>
        <dbReference type="ARBA" id="ARBA00009199"/>
    </source>
</evidence>
<dbReference type="FunFam" id="2.40.180.10:FF:000003">
    <property type="entry name" value="Catalase"/>
    <property type="match status" value="1"/>
</dbReference>
<organism evidence="20 21">
    <name type="scientific">Penicillium patulum</name>
    <name type="common">Penicillium griseofulvum</name>
    <dbReference type="NCBI Taxonomy" id="5078"/>
    <lineage>
        <taxon>Eukaryota</taxon>
        <taxon>Fungi</taxon>
        <taxon>Dikarya</taxon>
        <taxon>Ascomycota</taxon>
        <taxon>Pezizomycotina</taxon>
        <taxon>Eurotiomycetes</taxon>
        <taxon>Eurotiomycetidae</taxon>
        <taxon>Eurotiales</taxon>
        <taxon>Aspergillaceae</taxon>
        <taxon>Penicillium</taxon>
    </lineage>
</organism>
<dbReference type="GO" id="GO:0008324">
    <property type="term" value="F:monoatomic cation transmembrane transporter activity"/>
    <property type="evidence" value="ECO:0007669"/>
    <property type="project" value="InterPro"/>
</dbReference>
<evidence type="ECO:0000256" key="3">
    <source>
        <dbReference type="ARBA" id="ARBA00005329"/>
    </source>
</evidence>
<sequence length="1545" mass="172457">MAPNPNPKTADGKKADLQKDTIDIHSKQHMTTDHGVKISNPDQWLRVVDEKKTGPSLLEDQIAREKIMRFDHERIPERVVHARGTGAFGKFKLFESAEDVTTAGVLTDTSRETPLFVRFSTVQGSKGSADTVRDVRGFAIKMYTAEGNWDIVGNNIPVFFIQDSIKFPDVIHAVKPEPHNEVPQAQSAHNNFWDFQYMHSEVTHMNQWIMSDRAIPRSFRMMQGFGVNTYSLINKAGKRHFVKFHFTPELGVHSLVWDEALKIGGQDPDFHRKDLMEAIEAGHFPRWKFGIQLIPEEKVDDFEFDPLDATKVWPEELVPIRYIGELELNRNIDEFFPQTEQVAFCTSHIVPGIDFSDDPLLQGRNFSYFDTQISRLGPNWEELPINRPVCPYMSLVNRDGQGRHRITKGKVNYWPNRFEANPPATQEQGGFVSYPQKQQGAKKRALSEKFKEHFNQAQVFYNSLSPIEKMHVAKAFSFELDHCDDPIVYKRMTERLSAIDLDLAKKVAKNVGGDTPVKSPKENKGIKAKGLSQLEFMPKTPIITTRRVAILLADDFDFNQYTTMKEVLTDRGAFVFTIGAQRQGVTAESGQKVIPDHFFNGARSTLFDAVYVPGGKHIQALLSNGVAKHWISESFAHLKAIAGANEAVPFIERQIGLSEVEVAKSGSPLKESYGVVTGYGDAVSLLKVVGFYTHSIALIADAFHYLNDLVGFIIALVALKRSERSDSPKELTFGWQRAQLLGAFFNGVLLLGLGISIFLQSIERFIAVQHVHDPKLMFILGCIGLGLNIISVVFLHEHGPGHEHSHSLSTIEAPVLHLGDECHDSSTKHHDHKHLHFEKLHCADSGHGHGHGSHDHGDLGMMGVMIHVLGDAINNLGVMAAGLVIWLAAPHAGRYYADPGVSMFIAILIILSSFPLMHRAGMILLESAPTGIDIKGVKSIHELHIWRLNQQKTLASVHVVVSDNSVEEFMKTAQVINECFHVYGIHSITMQPEISEVSESSRCQVICGTAQAQKGKDILNNSIPKQWLLPIDRLPPVTQKSVVDFPQQSGVLNERELAITDMSATALVTEMGNGKMSAEEVVVAFLKRAVLGHQLLNFATEFMADEAIARAKEHDEYYRRTGELVGPLHGIPISVKEHISMKNRMCNTGYVAWVDKVTTEDSFLLQLLSKAGAIFHVRTNQPQSLMHLCCSNNITGTTLNPLNRTLSPGGSSGGEGASMGFRCAPLGIGTDIGGSIRCPAAFCGVYGFRPSSLRNPVTGLKVAASGQETIRGVVGPMASRSIEDLELFQRAVLEQEPWDIETSLMPVPWKVVAPMRDMTVAIMWDDGWVRPHPPITRALRHAKEKLVAAGVKVVDWEPYKHQHGWEVISALYYPDAASKQREMLAKSGEPARPLTDWALSYSRNTPLSHPEAWALHDQRDIYRDEYHALLKRRGVDFILSPTYPAAAAVMGESQYWNYTAIWNLVDLPSVVFPSGITVDPKIDALTEQDRKYIPRDKVDEREWLKYQNPERYEGASVGLQIAGRRFKDEETLAAAKVVEEIIRDS</sequence>
<dbReference type="SUPFAM" id="SSF161111">
    <property type="entry name" value="Cation efflux protein transmembrane domain-like"/>
    <property type="match status" value="1"/>
</dbReference>
<feature type="transmembrane region" description="Helical" evidence="18">
    <location>
        <begin position="740"/>
        <end position="762"/>
    </location>
</feature>
<dbReference type="GO" id="GO:0046872">
    <property type="term" value="F:metal ion binding"/>
    <property type="evidence" value="ECO:0007669"/>
    <property type="project" value="UniProtKB-KW"/>
</dbReference>
<evidence type="ECO:0000256" key="14">
    <source>
        <dbReference type="ARBA" id="ARBA00023136"/>
    </source>
</evidence>
<dbReference type="PROSITE" id="PS51402">
    <property type="entry name" value="CATALASE_3"/>
    <property type="match status" value="1"/>
</dbReference>
<dbReference type="GO" id="GO:0020037">
    <property type="term" value="F:heme binding"/>
    <property type="evidence" value="ECO:0007669"/>
    <property type="project" value="InterPro"/>
</dbReference>
<gene>
    <name evidence="20" type="ORF">PGRI_009080</name>
</gene>
<keyword evidence="11 18" id="KW-1133">Transmembrane helix</keyword>
<dbReference type="SUPFAM" id="SSF52317">
    <property type="entry name" value="Class I glutamine amidotransferase-like"/>
    <property type="match status" value="1"/>
</dbReference>
<dbReference type="Pfam" id="PF00199">
    <property type="entry name" value="Catalase"/>
    <property type="match status" value="1"/>
</dbReference>
<dbReference type="GO" id="GO:0016020">
    <property type="term" value="C:membrane"/>
    <property type="evidence" value="ECO:0007669"/>
    <property type="project" value="UniProtKB-SubCell"/>
</dbReference>
<dbReference type="InterPro" id="IPR002524">
    <property type="entry name" value="Cation_efflux"/>
</dbReference>
<dbReference type="PRINTS" id="PR00067">
    <property type="entry name" value="CATALASE"/>
</dbReference>
<reference evidence="20 21" key="1">
    <citation type="journal article" date="2016" name="BMC Genomics">
        <title>Genome sequencing and secondary metabolism of the postharvest pathogen Penicillium griseofulvum.</title>
        <authorList>
            <person name="Banani H."/>
            <person name="Marcet-Houben M."/>
            <person name="Ballester A.R."/>
            <person name="Abbruscato P."/>
            <person name="Gonzalez-Candelas L."/>
            <person name="Gabaldon T."/>
            <person name="Spadaro D."/>
        </authorList>
    </citation>
    <scope>NUCLEOTIDE SEQUENCE [LARGE SCALE GENOMIC DNA]</scope>
    <source>
        <strain evidence="20 21">PG3</strain>
    </source>
</reference>
<evidence type="ECO:0000313" key="21">
    <source>
        <dbReference type="Proteomes" id="UP000070168"/>
    </source>
</evidence>
<dbReference type="PROSITE" id="PS00438">
    <property type="entry name" value="CATALASE_2"/>
    <property type="match status" value="1"/>
</dbReference>
<dbReference type="GeneID" id="63703921"/>
<evidence type="ECO:0000256" key="17">
    <source>
        <dbReference type="RuleBase" id="RU004142"/>
    </source>
</evidence>
<evidence type="ECO:0000256" key="12">
    <source>
        <dbReference type="ARBA" id="ARBA00023002"/>
    </source>
</evidence>
<dbReference type="InterPro" id="IPR020556">
    <property type="entry name" value="Amidase_CS"/>
</dbReference>
<comment type="subcellular location">
    <subcellularLocation>
        <location evidence="2">Membrane</location>
        <topology evidence="2">Multi-pass membrane protein</topology>
    </subcellularLocation>
</comment>
<dbReference type="Gene3D" id="1.20.1510.10">
    <property type="entry name" value="Cation efflux protein transmembrane domain"/>
    <property type="match status" value="1"/>
</dbReference>
<dbReference type="InterPro" id="IPR010582">
    <property type="entry name" value="Catalase_immune_responsive"/>
</dbReference>
<dbReference type="SMART" id="SM01060">
    <property type="entry name" value="Catalase"/>
    <property type="match status" value="1"/>
</dbReference>
<dbReference type="SUPFAM" id="SSF56634">
    <property type="entry name" value="Heme-dependent catalase-like"/>
    <property type="match status" value="1"/>
</dbReference>
<dbReference type="GO" id="GO:0070301">
    <property type="term" value="P:cellular response to hydrogen peroxide"/>
    <property type="evidence" value="ECO:0007669"/>
    <property type="project" value="UniProtKB-ARBA"/>
</dbReference>
<dbReference type="PANTHER" id="PTHR42821">
    <property type="entry name" value="CATALASE"/>
    <property type="match status" value="1"/>
</dbReference>
<keyword evidence="8 16" id="KW-0349">Heme</keyword>
<proteinExistence type="inferred from homology"/>
<dbReference type="Gene3D" id="2.40.180.10">
    <property type="entry name" value="Catalase core domain"/>
    <property type="match status" value="1"/>
</dbReference>
<keyword evidence="10 16" id="KW-0479">Metal-binding</keyword>
<evidence type="ECO:0000256" key="15">
    <source>
        <dbReference type="ARBA" id="ARBA00023324"/>
    </source>
</evidence>